<protein>
    <submittedName>
        <fullName evidence="2">Lysophospholipase</fullName>
    </submittedName>
</protein>
<feature type="domain" description="Serine aminopeptidase S33" evidence="1">
    <location>
        <begin position="19"/>
        <end position="245"/>
    </location>
</feature>
<evidence type="ECO:0000259" key="1">
    <source>
        <dbReference type="Pfam" id="PF12146"/>
    </source>
</evidence>
<accession>A0A974XJ66</accession>
<name>A0A974XJ66_9FIRM</name>
<dbReference type="Pfam" id="PF12146">
    <property type="entry name" value="Hydrolase_4"/>
    <property type="match status" value="1"/>
</dbReference>
<dbReference type="Gene3D" id="3.40.50.1820">
    <property type="entry name" value="alpha/beta hydrolase"/>
    <property type="match status" value="1"/>
</dbReference>
<reference evidence="2" key="1">
    <citation type="submission" date="2021-03" db="EMBL/GenBank/DDBJ databases">
        <title>Alkalibacter marinus sp. nov., isolated from tidal flat sediment.</title>
        <authorList>
            <person name="Namirimu T."/>
            <person name="Yang J.-A."/>
            <person name="Yang S.-H."/>
            <person name="Kim Y.-J."/>
            <person name="Kwon K.K."/>
        </authorList>
    </citation>
    <scope>NUCLEOTIDE SEQUENCE</scope>
    <source>
        <strain evidence="2">ES005</strain>
    </source>
</reference>
<dbReference type="PRINTS" id="PR00111">
    <property type="entry name" value="ABHYDROLASE"/>
</dbReference>
<evidence type="ECO:0000313" key="3">
    <source>
        <dbReference type="Proteomes" id="UP000663499"/>
    </source>
</evidence>
<keyword evidence="3" id="KW-1185">Reference proteome</keyword>
<dbReference type="SUPFAM" id="SSF53474">
    <property type="entry name" value="alpha/beta-Hydrolases"/>
    <property type="match status" value="1"/>
</dbReference>
<dbReference type="PANTHER" id="PTHR11614">
    <property type="entry name" value="PHOSPHOLIPASE-RELATED"/>
    <property type="match status" value="1"/>
</dbReference>
<dbReference type="InterPro" id="IPR000073">
    <property type="entry name" value="AB_hydrolase_1"/>
</dbReference>
<dbReference type="InterPro" id="IPR051044">
    <property type="entry name" value="MAG_DAG_Lipase"/>
</dbReference>
<organism evidence="2 3">
    <name type="scientific">Alkalibacter rhizosphaerae</name>
    <dbReference type="NCBI Taxonomy" id="2815577"/>
    <lineage>
        <taxon>Bacteria</taxon>
        <taxon>Bacillati</taxon>
        <taxon>Bacillota</taxon>
        <taxon>Clostridia</taxon>
        <taxon>Eubacteriales</taxon>
        <taxon>Eubacteriaceae</taxon>
        <taxon>Alkalibacter</taxon>
    </lineage>
</organism>
<dbReference type="InterPro" id="IPR029058">
    <property type="entry name" value="AB_hydrolase_fold"/>
</dbReference>
<dbReference type="InterPro" id="IPR022742">
    <property type="entry name" value="Hydrolase_4"/>
</dbReference>
<gene>
    <name evidence="2" type="ORF">J0B03_06830</name>
</gene>
<proteinExistence type="predicted"/>
<dbReference type="EMBL" id="CP071444">
    <property type="protein sequence ID" value="QSX09680.1"/>
    <property type="molecule type" value="Genomic_DNA"/>
</dbReference>
<dbReference type="AlphaFoldDB" id="A0A974XJ66"/>
<sequence>MLESFDKTKLYLKIDKPLHAKAMVLIVHGLCEHLGRYDYLTGKLLRKGFGVYRFDHRGHGQSEGTRVYYDDFTQIFEDVNAVVDLIQKEEPDLPLFVIGHSMGGYAVTLFGSHFPNKVAGFVLSGALTRNRGSIGEELPRNLDPKQYFPNELGSGVCSDPAVVEAYAKDPLVEKQISFGLFYTIFEGVQWLKENPHRFEDPVLILHGAKDGLVSYEDSLELFKEIDSDDKSLKVYSGLQHEIFNEYTKDEVIGDALFWLEKQLDPDHVDISYSEHTDSVIEDLGL</sequence>
<dbReference type="KEGG" id="alka:J0B03_06830"/>
<dbReference type="Proteomes" id="UP000663499">
    <property type="component" value="Chromosome"/>
</dbReference>
<evidence type="ECO:0000313" key="2">
    <source>
        <dbReference type="EMBL" id="QSX09680.1"/>
    </source>
</evidence>